<dbReference type="RefSeq" id="WP_317491616.1">
    <property type="nucleotide sequence ID" value="NZ_CP136051.1"/>
</dbReference>
<gene>
    <name evidence="1" type="ORF">RT717_10120</name>
</gene>
<reference evidence="1 2" key="1">
    <citation type="journal article" date="2023" name="Microbiol. Resour. Announc.">
        <title>Complete Genome Sequence of Imperialibacter roseus strain P4T.</title>
        <authorList>
            <person name="Tizabi D.R."/>
            <person name="Bachvaroff T."/>
            <person name="Hill R.T."/>
        </authorList>
    </citation>
    <scope>NUCLEOTIDE SEQUENCE [LARGE SCALE GENOMIC DNA]</scope>
    <source>
        <strain evidence="1 2">P4T</strain>
    </source>
</reference>
<sequence>MKYPELEKLVELNREHQMNVKRLSNGAEGLLEVEFLVDAHSWRLYVDDEYRDFDEQKPLVCLFLVLRSLEDFAESTDYLNWCNVYHLNASDMKWLTYYRDLPASYAGIEKQIGPINSFISDLDYQLRSGVFYALLHH</sequence>
<evidence type="ECO:0000313" key="1">
    <source>
        <dbReference type="EMBL" id="WOK08989.1"/>
    </source>
</evidence>
<keyword evidence="2" id="KW-1185">Reference proteome</keyword>
<dbReference type="Proteomes" id="UP001302349">
    <property type="component" value="Chromosome"/>
</dbReference>
<protein>
    <submittedName>
        <fullName evidence="1">Uncharacterized protein</fullName>
    </submittedName>
</protein>
<evidence type="ECO:0000313" key="2">
    <source>
        <dbReference type="Proteomes" id="UP001302349"/>
    </source>
</evidence>
<dbReference type="EMBL" id="CP136051">
    <property type="protein sequence ID" value="WOK08989.1"/>
    <property type="molecule type" value="Genomic_DNA"/>
</dbReference>
<proteinExistence type="predicted"/>
<name>A0ABZ0IVH9_9BACT</name>
<organism evidence="1 2">
    <name type="scientific">Imperialibacter roseus</name>
    <dbReference type="NCBI Taxonomy" id="1324217"/>
    <lineage>
        <taxon>Bacteria</taxon>
        <taxon>Pseudomonadati</taxon>
        <taxon>Bacteroidota</taxon>
        <taxon>Cytophagia</taxon>
        <taxon>Cytophagales</taxon>
        <taxon>Flammeovirgaceae</taxon>
        <taxon>Imperialibacter</taxon>
    </lineage>
</organism>
<accession>A0ABZ0IVH9</accession>